<protein>
    <submittedName>
        <fullName evidence="1">Putative PD-(D/E)XK family member</fullName>
    </submittedName>
</protein>
<proteinExistence type="predicted"/>
<dbReference type="Proteomes" id="UP000198415">
    <property type="component" value="Unassembled WGS sequence"/>
</dbReference>
<sequence length="279" mass="30406">MPVPVGHHIRADTRAAAVHLLPLSLQAESGTRSYANLALHRADLSDIFTGLCADVIAALAAEPEDPLTVVGQVIDGWHELFRSGRQLGVEQLAGLYGELHFLDSLLDLDLDSVGAWHGPNRAPHDFLANGRAAEIKVTVSDEGRPARIHGIDQLVEPPGGGLMLRWMRLDTADAGGRSLPELVAAIADRVHRPREFWHLLAQAGYMIADQEKYAGVRFTVVEEASFRVSDGFPRIVPSSFSEGLPPGLSNVRYTIDLDFAPPPMQRDEVVEFMTALVKS</sequence>
<dbReference type="EMBL" id="FZNR01000008">
    <property type="protein sequence ID" value="SNR99156.1"/>
    <property type="molecule type" value="Genomic_DNA"/>
</dbReference>
<name>A0A239ATY7_9ACTN</name>
<organism evidence="1 2">
    <name type="scientific">Actinoplanes regularis</name>
    <dbReference type="NCBI Taxonomy" id="52697"/>
    <lineage>
        <taxon>Bacteria</taxon>
        <taxon>Bacillati</taxon>
        <taxon>Actinomycetota</taxon>
        <taxon>Actinomycetes</taxon>
        <taxon>Micromonosporales</taxon>
        <taxon>Micromonosporaceae</taxon>
        <taxon>Actinoplanes</taxon>
    </lineage>
</organism>
<reference evidence="1 2" key="1">
    <citation type="submission" date="2017-06" db="EMBL/GenBank/DDBJ databases">
        <authorList>
            <person name="Kim H.J."/>
            <person name="Triplett B.A."/>
        </authorList>
    </citation>
    <scope>NUCLEOTIDE SEQUENCE [LARGE SCALE GENOMIC DNA]</scope>
    <source>
        <strain evidence="1 2">DSM 43151</strain>
    </source>
</reference>
<dbReference type="InterPro" id="IPR025534">
    <property type="entry name" value="DUF4420"/>
</dbReference>
<dbReference type="AlphaFoldDB" id="A0A239ATY7"/>
<evidence type="ECO:0000313" key="1">
    <source>
        <dbReference type="EMBL" id="SNR99156.1"/>
    </source>
</evidence>
<gene>
    <name evidence="1" type="ORF">SAMN06264365_108126</name>
</gene>
<dbReference type="Pfam" id="PF14390">
    <property type="entry name" value="DUF4420"/>
    <property type="match status" value="1"/>
</dbReference>
<evidence type="ECO:0000313" key="2">
    <source>
        <dbReference type="Proteomes" id="UP000198415"/>
    </source>
</evidence>
<accession>A0A239ATY7</accession>
<keyword evidence="2" id="KW-1185">Reference proteome</keyword>